<dbReference type="Proteomes" id="UP000051491">
    <property type="component" value="Unassembled WGS sequence"/>
</dbReference>
<dbReference type="Pfam" id="PF01476">
    <property type="entry name" value="LysM"/>
    <property type="match status" value="1"/>
</dbReference>
<accession>A0A0R2JW22</accession>
<dbReference type="SUPFAM" id="SSF54106">
    <property type="entry name" value="LysM domain"/>
    <property type="match status" value="1"/>
</dbReference>
<organism evidence="4 5">
    <name type="scientific">Ligilactobacillus acidipiscis</name>
    <dbReference type="NCBI Taxonomy" id="89059"/>
    <lineage>
        <taxon>Bacteria</taxon>
        <taxon>Bacillati</taxon>
        <taxon>Bacillota</taxon>
        <taxon>Bacilli</taxon>
        <taxon>Lactobacillales</taxon>
        <taxon>Lactobacillaceae</taxon>
        <taxon>Ligilactobacillus</taxon>
    </lineage>
</organism>
<feature type="signal peptide" evidence="2">
    <location>
        <begin position="1"/>
        <end position="28"/>
    </location>
</feature>
<dbReference type="OrthoDB" id="117366at2"/>
<reference evidence="4 5" key="1">
    <citation type="journal article" date="2015" name="Genome Announc.">
        <title>Expanding the biotechnology potential of lactobacilli through comparative genomics of 213 strains and associated genera.</title>
        <authorList>
            <person name="Sun Z."/>
            <person name="Harris H.M."/>
            <person name="McCann A."/>
            <person name="Guo C."/>
            <person name="Argimon S."/>
            <person name="Zhang W."/>
            <person name="Yang X."/>
            <person name="Jeffery I.B."/>
            <person name="Cooney J.C."/>
            <person name="Kagawa T.F."/>
            <person name="Liu W."/>
            <person name="Song Y."/>
            <person name="Salvetti E."/>
            <person name="Wrobel A."/>
            <person name="Rasinkangas P."/>
            <person name="Parkhill J."/>
            <person name="Rea M.C."/>
            <person name="O'Sullivan O."/>
            <person name="Ritari J."/>
            <person name="Douillard F.P."/>
            <person name="Paul Ross R."/>
            <person name="Yang R."/>
            <person name="Briner A.E."/>
            <person name="Felis G.E."/>
            <person name="de Vos W.M."/>
            <person name="Barrangou R."/>
            <person name="Klaenhammer T.R."/>
            <person name="Caufield P.W."/>
            <person name="Cui Y."/>
            <person name="Zhang H."/>
            <person name="O'Toole P.W."/>
        </authorList>
    </citation>
    <scope>NUCLEOTIDE SEQUENCE [LARGE SCALE GENOMIC DNA]</scope>
    <source>
        <strain evidence="4 5">DSM 15353</strain>
    </source>
</reference>
<dbReference type="PANTHER" id="PTHR33734:SF22">
    <property type="entry name" value="MEMBRANE-BOUND LYTIC MUREIN TRANSGLYCOSYLASE D"/>
    <property type="match status" value="1"/>
</dbReference>
<dbReference type="InterPro" id="IPR036779">
    <property type="entry name" value="LysM_dom_sf"/>
</dbReference>
<dbReference type="AlphaFoldDB" id="A0A0R2JW22"/>
<protein>
    <submittedName>
        <fullName evidence="4">Peptidoglycan binding protein</fullName>
    </submittedName>
</protein>
<dbReference type="PATRIC" id="fig|89059.3.peg.2069"/>
<dbReference type="RefSeq" id="WP_010499180.1">
    <property type="nucleotide sequence ID" value="NZ_JQBK01000071.1"/>
</dbReference>
<gene>
    <name evidence="4" type="ORF">IV43_GL001953</name>
</gene>
<evidence type="ECO:0000256" key="1">
    <source>
        <dbReference type="SAM" id="MobiDB-lite"/>
    </source>
</evidence>
<dbReference type="InterPro" id="IPR018392">
    <property type="entry name" value="LysM"/>
</dbReference>
<feature type="chain" id="PRO_5006419158" evidence="2">
    <location>
        <begin position="29"/>
        <end position="221"/>
    </location>
</feature>
<dbReference type="CDD" id="cd00118">
    <property type="entry name" value="LysM"/>
    <property type="match status" value="1"/>
</dbReference>
<dbReference type="SMART" id="SM00257">
    <property type="entry name" value="LysM"/>
    <property type="match status" value="1"/>
</dbReference>
<proteinExistence type="predicted"/>
<dbReference type="EMBL" id="JQBK01000071">
    <property type="protein sequence ID" value="KRN81376.1"/>
    <property type="molecule type" value="Genomic_DNA"/>
</dbReference>
<keyword evidence="2" id="KW-0732">Signal</keyword>
<dbReference type="STRING" id="89059.LAC1533_0660"/>
<feature type="domain" description="LysM" evidence="3">
    <location>
        <begin position="29"/>
        <end position="73"/>
    </location>
</feature>
<evidence type="ECO:0000313" key="5">
    <source>
        <dbReference type="Proteomes" id="UP000051491"/>
    </source>
</evidence>
<evidence type="ECO:0000256" key="2">
    <source>
        <dbReference type="SAM" id="SignalP"/>
    </source>
</evidence>
<evidence type="ECO:0000259" key="3">
    <source>
        <dbReference type="PROSITE" id="PS51782"/>
    </source>
</evidence>
<evidence type="ECO:0000313" key="4">
    <source>
        <dbReference type="EMBL" id="KRN81376.1"/>
    </source>
</evidence>
<dbReference type="PROSITE" id="PS51782">
    <property type="entry name" value="LYSM"/>
    <property type="match status" value="1"/>
</dbReference>
<feature type="region of interest" description="Disordered" evidence="1">
    <location>
        <begin position="91"/>
        <end position="147"/>
    </location>
</feature>
<name>A0A0R2JW22_9LACO</name>
<comment type="caution">
    <text evidence="4">The sequence shown here is derived from an EMBL/GenBank/DDBJ whole genome shotgun (WGS) entry which is preliminary data.</text>
</comment>
<dbReference type="Gene3D" id="3.10.350.10">
    <property type="entry name" value="LysM domain"/>
    <property type="match status" value="1"/>
</dbReference>
<sequence>MNRNIKNTLLSVTAAAGLFVAGSVAANADTVTVKAGDTVSDIAAKNHTTIAAIEKANKLADVNFILPGQKLDINGDDNVKVIEQPQQAQAPVQQTQQTVPAQVSAPKQQAQVQPKAQTTAPVQKAAAQPQQQKAVVQSNNNSGSSLSGSEAAARQFIMLKESGGNYNAKNGIYTGAYQLSADKLGGDYSKANQDRVANEYVQARYGSWVNAQKYWNQHHSY</sequence>
<dbReference type="PANTHER" id="PTHR33734">
    <property type="entry name" value="LYSM DOMAIN-CONTAINING GPI-ANCHORED PROTEIN 2"/>
    <property type="match status" value="1"/>
</dbReference>